<dbReference type="PANTHER" id="PTHR10916:SF0">
    <property type="entry name" value="LARGE RIBOSOMAL SUBUNIT PROTEIN UL29C"/>
    <property type="match status" value="1"/>
</dbReference>
<keyword evidence="8" id="KW-1185">Reference proteome</keyword>
<reference evidence="7 8" key="1">
    <citation type="submission" date="2024-03" db="EMBL/GenBank/DDBJ databases">
        <title>Complete genome sequence of the green alga Chloropicon roscoffensis RCC1871.</title>
        <authorList>
            <person name="Lemieux C."/>
            <person name="Pombert J.-F."/>
            <person name="Otis C."/>
            <person name="Turmel M."/>
        </authorList>
    </citation>
    <scope>NUCLEOTIDE SEQUENCE [LARGE SCALE GENOMIC DNA]</scope>
    <source>
        <strain evidence="7 8">RCC1871</strain>
    </source>
</reference>
<feature type="region of interest" description="Disordered" evidence="6">
    <location>
        <begin position="128"/>
        <end position="147"/>
    </location>
</feature>
<dbReference type="SUPFAM" id="SSF46561">
    <property type="entry name" value="Ribosomal protein L29 (L29p)"/>
    <property type="match status" value="1"/>
</dbReference>
<protein>
    <recommendedName>
        <fullName evidence="4">Large ribosomal subunit protein uL29c</fullName>
    </recommendedName>
    <alternativeName>
        <fullName evidence="5">50S ribosomal protein L29, chloroplastic</fullName>
    </alternativeName>
</protein>
<keyword evidence="2 7" id="KW-0689">Ribosomal protein</keyword>
<accession>A0AAX4P3A4</accession>
<dbReference type="EMBL" id="CP151503">
    <property type="protein sequence ID" value="WZN60407.1"/>
    <property type="molecule type" value="Genomic_DNA"/>
</dbReference>
<dbReference type="PANTHER" id="PTHR10916">
    <property type="entry name" value="60S RIBOSOMAL PROTEIN L35/50S RIBOSOMAL PROTEIN L29"/>
    <property type="match status" value="1"/>
</dbReference>
<evidence type="ECO:0000313" key="8">
    <source>
        <dbReference type="Proteomes" id="UP001472866"/>
    </source>
</evidence>
<feature type="compositionally biased region" description="Low complexity" evidence="6">
    <location>
        <begin position="13"/>
        <end position="30"/>
    </location>
</feature>
<evidence type="ECO:0000256" key="3">
    <source>
        <dbReference type="ARBA" id="ARBA00023274"/>
    </source>
</evidence>
<dbReference type="CDD" id="cd00427">
    <property type="entry name" value="Ribosomal_L29_HIP"/>
    <property type="match status" value="1"/>
</dbReference>
<evidence type="ECO:0000256" key="1">
    <source>
        <dbReference type="ARBA" id="ARBA00009254"/>
    </source>
</evidence>
<organism evidence="7 8">
    <name type="scientific">Chloropicon roscoffensis</name>
    <dbReference type="NCBI Taxonomy" id="1461544"/>
    <lineage>
        <taxon>Eukaryota</taxon>
        <taxon>Viridiplantae</taxon>
        <taxon>Chlorophyta</taxon>
        <taxon>Chloropicophyceae</taxon>
        <taxon>Chloropicales</taxon>
        <taxon>Chloropicaceae</taxon>
        <taxon>Chloropicon</taxon>
    </lineage>
</organism>
<dbReference type="Proteomes" id="UP001472866">
    <property type="component" value="Chromosome 03"/>
</dbReference>
<dbReference type="Gene3D" id="1.10.287.310">
    <property type="match status" value="1"/>
</dbReference>
<evidence type="ECO:0000256" key="5">
    <source>
        <dbReference type="ARBA" id="ARBA00042960"/>
    </source>
</evidence>
<evidence type="ECO:0000313" key="7">
    <source>
        <dbReference type="EMBL" id="WZN60407.1"/>
    </source>
</evidence>
<name>A0AAX4P3A4_9CHLO</name>
<keyword evidence="3" id="KW-0687">Ribonucleoprotein</keyword>
<evidence type="ECO:0000256" key="2">
    <source>
        <dbReference type="ARBA" id="ARBA00022980"/>
    </source>
</evidence>
<dbReference type="InterPro" id="IPR001854">
    <property type="entry name" value="Ribosomal_uL29"/>
</dbReference>
<dbReference type="InterPro" id="IPR050063">
    <property type="entry name" value="Ribosomal_protein_uL29"/>
</dbReference>
<evidence type="ECO:0000256" key="6">
    <source>
        <dbReference type="SAM" id="MobiDB-lite"/>
    </source>
</evidence>
<gene>
    <name evidence="7" type="ORF">HKI87_03g19360</name>
</gene>
<evidence type="ECO:0000256" key="4">
    <source>
        <dbReference type="ARBA" id="ARBA00040028"/>
    </source>
</evidence>
<dbReference type="GO" id="GO:0006412">
    <property type="term" value="P:translation"/>
    <property type="evidence" value="ECO:0007669"/>
    <property type="project" value="InterPro"/>
</dbReference>
<dbReference type="GO" id="GO:0003735">
    <property type="term" value="F:structural constituent of ribosome"/>
    <property type="evidence" value="ECO:0007669"/>
    <property type="project" value="InterPro"/>
</dbReference>
<comment type="similarity">
    <text evidence="1">Belongs to the universal ribosomal protein uL29 family.</text>
</comment>
<proteinExistence type="inferred from homology"/>
<dbReference type="Pfam" id="PF00831">
    <property type="entry name" value="Ribosomal_L29"/>
    <property type="match status" value="1"/>
</dbReference>
<dbReference type="GO" id="GO:0022625">
    <property type="term" value="C:cytosolic large ribosomal subunit"/>
    <property type="evidence" value="ECO:0007669"/>
    <property type="project" value="TreeGrafter"/>
</dbReference>
<dbReference type="AlphaFoldDB" id="A0AAX4P3A4"/>
<dbReference type="HAMAP" id="MF_00374">
    <property type="entry name" value="Ribosomal_uL29"/>
    <property type="match status" value="1"/>
</dbReference>
<feature type="region of interest" description="Disordered" evidence="6">
    <location>
        <begin position="1"/>
        <end position="39"/>
    </location>
</feature>
<sequence>MRAAVGRIQARSARPAGARRTVVARAAPTANNSASVRQMSDAQLDAAVKESKTEIIKLEMKKASRQEFKPHEIKAHKKQVARLLTVKREREIEQGVSKRESRRNEKNAALAKYKQQLKDSNIVIQRPKSQKLRWQKREAARAAAAEE</sequence>
<dbReference type="NCBIfam" id="TIGR00012">
    <property type="entry name" value="L29"/>
    <property type="match status" value="1"/>
</dbReference>
<dbReference type="InterPro" id="IPR036049">
    <property type="entry name" value="Ribosomal_uL29_sf"/>
</dbReference>